<dbReference type="InterPro" id="IPR028037">
    <property type="entry name" value="Antitoxin_Rv0909/MT0933"/>
</dbReference>
<gene>
    <name evidence="2" type="ORF">ABIE21_002052</name>
</gene>
<evidence type="ECO:0008006" key="4">
    <source>
        <dbReference type="Google" id="ProtNLM"/>
    </source>
</evidence>
<dbReference type="Proteomes" id="UP001549257">
    <property type="component" value="Unassembled WGS sequence"/>
</dbReference>
<accession>A0ABV2QNB2</accession>
<sequence>MADLGGLGDKAKDFANSDKGEKATDSGIDKAEDAASNASGGKFDEKIEGAGDAADRKVGD</sequence>
<keyword evidence="3" id="KW-1185">Reference proteome</keyword>
<dbReference type="Pfam" id="PF14013">
    <property type="entry name" value="MT0933_antitox"/>
    <property type="match status" value="1"/>
</dbReference>
<feature type="region of interest" description="Disordered" evidence="1">
    <location>
        <begin position="1"/>
        <end position="60"/>
    </location>
</feature>
<organism evidence="2 3">
    <name type="scientific">Conyzicola nivalis</name>
    <dbReference type="NCBI Taxonomy" id="1477021"/>
    <lineage>
        <taxon>Bacteria</taxon>
        <taxon>Bacillati</taxon>
        <taxon>Actinomycetota</taxon>
        <taxon>Actinomycetes</taxon>
        <taxon>Micrococcales</taxon>
        <taxon>Microbacteriaceae</taxon>
        <taxon>Conyzicola</taxon>
    </lineage>
</organism>
<evidence type="ECO:0000313" key="2">
    <source>
        <dbReference type="EMBL" id="MET4582542.1"/>
    </source>
</evidence>
<name>A0ABV2QNB2_9MICO</name>
<reference evidence="2 3" key="1">
    <citation type="submission" date="2024-06" db="EMBL/GenBank/DDBJ databases">
        <title>Sorghum-associated microbial communities from plants grown in Nebraska, USA.</title>
        <authorList>
            <person name="Schachtman D."/>
        </authorList>
    </citation>
    <scope>NUCLEOTIDE SEQUENCE [LARGE SCALE GENOMIC DNA]</scope>
    <source>
        <strain evidence="2 3">2857</strain>
    </source>
</reference>
<comment type="caution">
    <text evidence="2">The sequence shown here is derived from an EMBL/GenBank/DDBJ whole genome shotgun (WGS) entry which is preliminary data.</text>
</comment>
<dbReference type="EMBL" id="JBEPSJ010000002">
    <property type="protein sequence ID" value="MET4582542.1"/>
    <property type="molecule type" value="Genomic_DNA"/>
</dbReference>
<proteinExistence type="predicted"/>
<evidence type="ECO:0000313" key="3">
    <source>
        <dbReference type="Proteomes" id="UP001549257"/>
    </source>
</evidence>
<dbReference type="RefSeq" id="WP_354024724.1">
    <property type="nucleotide sequence ID" value="NZ_JBEPSJ010000002.1"/>
</dbReference>
<feature type="compositionally biased region" description="Basic and acidic residues" evidence="1">
    <location>
        <begin position="9"/>
        <end position="33"/>
    </location>
</feature>
<feature type="compositionally biased region" description="Basic and acidic residues" evidence="1">
    <location>
        <begin position="42"/>
        <end position="60"/>
    </location>
</feature>
<protein>
    <recommendedName>
        <fullName evidence="4">Antitoxin</fullName>
    </recommendedName>
</protein>
<evidence type="ECO:0000256" key="1">
    <source>
        <dbReference type="SAM" id="MobiDB-lite"/>
    </source>
</evidence>